<organism evidence="1 2">
    <name type="scientific">Bifidobacterium olomucense</name>
    <dbReference type="NCBI Taxonomy" id="2675324"/>
    <lineage>
        <taxon>Bacteria</taxon>
        <taxon>Bacillati</taxon>
        <taxon>Actinomycetota</taxon>
        <taxon>Actinomycetes</taxon>
        <taxon>Bifidobacteriales</taxon>
        <taxon>Bifidobacteriaceae</taxon>
        <taxon>Bifidobacterium</taxon>
    </lineage>
</organism>
<gene>
    <name evidence="1" type="ORF">G1C97_1103</name>
</gene>
<protein>
    <submittedName>
        <fullName evidence="1">Uncharacterized protein</fullName>
    </submittedName>
</protein>
<evidence type="ECO:0000313" key="1">
    <source>
        <dbReference type="EMBL" id="NMM98154.1"/>
    </source>
</evidence>
<dbReference type="Proteomes" id="UP000543419">
    <property type="component" value="Unassembled WGS sequence"/>
</dbReference>
<name>A0A7Y0EXG3_9BIFI</name>
<sequence length="118" mass="12898">MAHVPIDIGTEIALRLGGEITRPLAEKIAAKGDANTREVIKAGKLDADVDVDVRYNGADHVVDLSVVTRDRKKPENDGRQIASFLEFGFHSSVWGTYPQGEGPWVEGRHMMRRAAMGG</sequence>
<proteinExistence type="predicted"/>
<keyword evidence="2" id="KW-1185">Reference proteome</keyword>
<reference evidence="1 2" key="1">
    <citation type="submission" date="2020-02" db="EMBL/GenBank/DDBJ databases">
        <title>Characterization of phylogenetic diversity of novel bifidobacterial species isolated in Czech ZOOs.</title>
        <authorList>
            <person name="Lugli G.A."/>
            <person name="Vera N.B."/>
            <person name="Ventura M."/>
        </authorList>
    </citation>
    <scope>NUCLEOTIDE SEQUENCE [LARGE SCALE GENOMIC DNA]</scope>
    <source>
        <strain evidence="1 2">DSM 109959</strain>
    </source>
</reference>
<comment type="caution">
    <text evidence="1">The sequence shown here is derived from an EMBL/GenBank/DDBJ whole genome shotgun (WGS) entry which is preliminary data.</text>
</comment>
<accession>A0A7Y0EXG3</accession>
<dbReference type="EMBL" id="JAAIIG010000004">
    <property type="protein sequence ID" value="NMM98154.1"/>
    <property type="molecule type" value="Genomic_DNA"/>
</dbReference>
<dbReference type="RefSeq" id="WP_169240924.1">
    <property type="nucleotide sequence ID" value="NZ_JAAIIG010000004.1"/>
</dbReference>
<dbReference type="AlphaFoldDB" id="A0A7Y0EXG3"/>
<evidence type="ECO:0000313" key="2">
    <source>
        <dbReference type="Proteomes" id="UP000543419"/>
    </source>
</evidence>